<gene>
    <name evidence="1" type="ORF">LIER_06437</name>
</gene>
<evidence type="ECO:0008006" key="3">
    <source>
        <dbReference type="Google" id="ProtNLM"/>
    </source>
</evidence>
<keyword evidence="2" id="KW-1185">Reference proteome</keyword>
<evidence type="ECO:0000313" key="2">
    <source>
        <dbReference type="Proteomes" id="UP001454036"/>
    </source>
</evidence>
<accession>A0AAV3P5M7</accession>
<comment type="caution">
    <text evidence="1">The sequence shown here is derived from an EMBL/GenBank/DDBJ whole genome shotgun (WGS) entry which is preliminary data.</text>
</comment>
<evidence type="ECO:0000313" key="1">
    <source>
        <dbReference type="EMBL" id="GAA0146503.1"/>
    </source>
</evidence>
<sequence length="79" mass="8939">MEGNQEEINARTWKVVLTRWKTPTRNNAEGVVVVNEEENWTNDEAELSLENNKALNAIFYAVDAEVFKLISACIVAKEA</sequence>
<proteinExistence type="predicted"/>
<organism evidence="1 2">
    <name type="scientific">Lithospermum erythrorhizon</name>
    <name type="common">Purple gromwell</name>
    <name type="synonym">Lithospermum officinale var. erythrorhizon</name>
    <dbReference type="NCBI Taxonomy" id="34254"/>
    <lineage>
        <taxon>Eukaryota</taxon>
        <taxon>Viridiplantae</taxon>
        <taxon>Streptophyta</taxon>
        <taxon>Embryophyta</taxon>
        <taxon>Tracheophyta</taxon>
        <taxon>Spermatophyta</taxon>
        <taxon>Magnoliopsida</taxon>
        <taxon>eudicotyledons</taxon>
        <taxon>Gunneridae</taxon>
        <taxon>Pentapetalae</taxon>
        <taxon>asterids</taxon>
        <taxon>lamiids</taxon>
        <taxon>Boraginales</taxon>
        <taxon>Boraginaceae</taxon>
        <taxon>Boraginoideae</taxon>
        <taxon>Lithospermeae</taxon>
        <taxon>Lithospermum</taxon>
    </lineage>
</organism>
<name>A0AAV3P5M7_LITER</name>
<protein>
    <recommendedName>
        <fullName evidence="3">Gag-pol polyprotein</fullName>
    </recommendedName>
</protein>
<dbReference type="AlphaFoldDB" id="A0AAV3P5M7"/>
<dbReference type="Proteomes" id="UP001454036">
    <property type="component" value="Unassembled WGS sequence"/>
</dbReference>
<reference evidence="1 2" key="1">
    <citation type="submission" date="2024-01" db="EMBL/GenBank/DDBJ databases">
        <title>The complete chloroplast genome sequence of Lithospermum erythrorhizon: insights into the phylogenetic relationship among Boraginaceae species and the maternal lineages of purple gromwells.</title>
        <authorList>
            <person name="Okada T."/>
            <person name="Watanabe K."/>
        </authorList>
    </citation>
    <scope>NUCLEOTIDE SEQUENCE [LARGE SCALE GENOMIC DNA]</scope>
</reference>
<dbReference type="EMBL" id="BAABME010000939">
    <property type="protein sequence ID" value="GAA0146503.1"/>
    <property type="molecule type" value="Genomic_DNA"/>
</dbReference>